<evidence type="ECO:0000313" key="2">
    <source>
        <dbReference type="EMBL" id="MDQ1104752.1"/>
    </source>
</evidence>
<accession>A0AAJ1X3P5</accession>
<feature type="transmembrane region" description="Helical" evidence="1">
    <location>
        <begin position="54"/>
        <end position="72"/>
    </location>
</feature>
<dbReference type="AlphaFoldDB" id="A0AAJ1X3P5"/>
<protein>
    <submittedName>
        <fullName evidence="2">Uncharacterized protein</fullName>
    </submittedName>
</protein>
<evidence type="ECO:0000256" key="1">
    <source>
        <dbReference type="SAM" id="Phobius"/>
    </source>
</evidence>
<comment type="caution">
    <text evidence="2">The sequence shown here is derived from an EMBL/GenBank/DDBJ whole genome shotgun (WGS) entry which is preliminary data.</text>
</comment>
<keyword evidence="1" id="KW-0812">Transmembrane</keyword>
<reference evidence="2" key="1">
    <citation type="submission" date="2023-07" db="EMBL/GenBank/DDBJ databases">
        <title>Functional and genomic diversity of the sorghum phyllosphere microbiome.</title>
        <authorList>
            <person name="Shade A."/>
        </authorList>
    </citation>
    <scope>NUCLEOTIDE SEQUENCE</scope>
    <source>
        <strain evidence="2">SORGH_AS_1067</strain>
    </source>
</reference>
<sequence>MSTRGHQAAITTLTCPVCRSEVAPTSAACRSCHLPIRDVVDNQRGARSRSNRRVLTRLWGIPIYGGILAWCLLQLPTAAVFVVPAVVVGFVLHVLRGRPYLGALAFLVIVVVAPALFWPSIATEALDELTSRL</sequence>
<keyword evidence="1" id="KW-0472">Membrane</keyword>
<name>A0AAJ1X3P5_9ACTN</name>
<feature type="transmembrane region" description="Helical" evidence="1">
    <location>
        <begin position="78"/>
        <end position="95"/>
    </location>
</feature>
<gene>
    <name evidence="2" type="ORF">QE405_002036</name>
</gene>
<keyword evidence="1" id="KW-1133">Transmembrane helix</keyword>
<feature type="transmembrane region" description="Helical" evidence="1">
    <location>
        <begin position="100"/>
        <end position="121"/>
    </location>
</feature>
<proteinExistence type="predicted"/>
<evidence type="ECO:0000313" key="3">
    <source>
        <dbReference type="Proteomes" id="UP001239215"/>
    </source>
</evidence>
<organism evidence="2 3">
    <name type="scientific">Nocardioides zeae</name>
    <dbReference type="NCBI Taxonomy" id="1457234"/>
    <lineage>
        <taxon>Bacteria</taxon>
        <taxon>Bacillati</taxon>
        <taxon>Actinomycetota</taxon>
        <taxon>Actinomycetes</taxon>
        <taxon>Propionibacteriales</taxon>
        <taxon>Nocardioidaceae</taxon>
        <taxon>Nocardioides</taxon>
    </lineage>
</organism>
<dbReference type="Proteomes" id="UP001239215">
    <property type="component" value="Unassembled WGS sequence"/>
</dbReference>
<dbReference type="EMBL" id="JAUTAN010000001">
    <property type="protein sequence ID" value="MDQ1104752.1"/>
    <property type="molecule type" value="Genomic_DNA"/>
</dbReference>